<dbReference type="RefSeq" id="WP_272752529.1">
    <property type="nucleotide sequence ID" value="NZ_JAQQLF010000017.1"/>
</dbReference>
<evidence type="ECO:0000256" key="4">
    <source>
        <dbReference type="HAMAP-Rule" id="MF_00434"/>
    </source>
</evidence>
<dbReference type="PANTHER" id="PTHR12599:SF0">
    <property type="entry name" value="PTERIN-4-ALPHA-CARBINOLAMINE DEHYDRATASE"/>
    <property type="match status" value="1"/>
</dbReference>
<gene>
    <name evidence="5" type="ORF">PQU95_13725</name>
</gene>
<dbReference type="EC" id="4.2.1.96" evidence="4"/>
<dbReference type="NCBIfam" id="NF002017">
    <property type="entry name" value="PRK00823.1-2"/>
    <property type="match status" value="1"/>
</dbReference>
<dbReference type="NCBIfam" id="NF002019">
    <property type="entry name" value="PRK00823.1-4"/>
    <property type="match status" value="1"/>
</dbReference>
<dbReference type="SUPFAM" id="SSF55248">
    <property type="entry name" value="PCD-like"/>
    <property type="match status" value="1"/>
</dbReference>
<dbReference type="Gene3D" id="3.30.1360.20">
    <property type="entry name" value="Transcriptional coactivator/pterin dehydratase"/>
    <property type="match status" value="1"/>
</dbReference>
<keyword evidence="3 4" id="KW-0456">Lyase</keyword>
<comment type="similarity">
    <text evidence="2 4">Belongs to the pterin-4-alpha-carbinolamine dehydratase family.</text>
</comment>
<keyword evidence="6" id="KW-1185">Reference proteome</keyword>
<dbReference type="InterPro" id="IPR036428">
    <property type="entry name" value="PCD_sf"/>
</dbReference>
<dbReference type="GO" id="GO:0008124">
    <property type="term" value="F:4-alpha-hydroxytetrahydrobiopterin dehydratase activity"/>
    <property type="evidence" value="ECO:0007669"/>
    <property type="project" value="UniProtKB-EC"/>
</dbReference>
<evidence type="ECO:0000256" key="3">
    <source>
        <dbReference type="ARBA" id="ARBA00023239"/>
    </source>
</evidence>
<dbReference type="Proteomes" id="UP001219956">
    <property type="component" value="Unassembled WGS sequence"/>
</dbReference>
<dbReference type="Pfam" id="PF01329">
    <property type="entry name" value="Pterin_4a"/>
    <property type="match status" value="1"/>
</dbReference>
<dbReference type="PANTHER" id="PTHR12599">
    <property type="entry name" value="PTERIN-4-ALPHA-CARBINOLAMINE DEHYDRATASE"/>
    <property type="match status" value="1"/>
</dbReference>
<evidence type="ECO:0000313" key="5">
    <source>
        <dbReference type="EMBL" id="MDC7718271.1"/>
    </source>
</evidence>
<accession>A0ABT5J0C3</accession>
<name>A0ABT5J0C3_9NEIS</name>
<protein>
    <recommendedName>
        <fullName evidence="4">Putative pterin-4-alpha-carbinolamine dehydratase</fullName>
        <shortName evidence="4">PHS</shortName>
        <ecNumber evidence="4">4.2.1.96</ecNumber>
    </recommendedName>
    <alternativeName>
        <fullName evidence="4">4-alpha-hydroxy-tetrahydropterin dehydratase</fullName>
    </alternativeName>
    <alternativeName>
        <fullName evidence="4">Pterin carbinolamine dehydratase</fullName>
        <shortName evidence="4">PCD</shortName>
    </alternativeName>
</protein>
<dbReference type="HAMAP" id="MF_00434">
    <property type="entry name" value="Pterin_4_alpha"/>
    <property type="match status" value="1"/>
</dbReference>
<dbReference type="EMBL" id="JAQQLF010000017">
    <property type="protein sequence ID" value="MDC7718271.1"/>
    <property type="molecule type" value="Genomic_DNA"/>
</dbReference>
<comment type="caution">
    <text evidence="5">The sequence shown here is derived from an EMBL/GenBank/DDBJ whole genome shotgun (WGS) entry which is preliminary data.</text>
</comment>
<comment type="catalytic activity">
    <reaction evidence="1 4">
        <text>(4aS,6R)-4a-hydroxy-L-erythro-5,6,7,8-tetrahydrobiopterin = (6R)-L-erythro-6,7-dihydrobiopterin + H2O</text>
        <dbReference type="Rhea" id="RHEA:11920"/>
        <dbReference type="ChEBI" id="CHEBI:15377"/>
        <dbReference type="ChEBI" id="CHEBI:15642"/>
        <dbReference type="ChEBI" id="CHEBI:43120"/>
        <dbReference type="EC" id="4.2.1.96"/>
    </reaction>
</comment>
<reference evidence="5 6" key="1">
    <citation type="submission" date="2023-01" db="EMBL/GenBank/DDBJ databases">
        <title>Novel species of the genus Vogesella isolated from rivers.</title>
        <authorList>
            <person name="Lu H."/>
        </authorList>
    </citation>
    <scope>NUCLEOTIDE SEQUENCE [LARGE SCALE GENOMIC DNA]</scope>
    <source>
        <strain evidence="5 6">DC21W</strain>
    </source>
</reference>
<sequence length="108" mass="12090">MNLLELHCEAQHGAHPLSQQTVSELLGHLPQWHVEGIELVKTFMFGDYYKTMAFVNALAWVAHAEDHHPDMSVHYNRAVVRFSTHDAGGLTLNDFICAAKAEALLPRA</sequence>
<evidence type="ECO:0000313" key="6">
    <source>
        <dbReference type="Proteomes" id="UP001219956"/>
    </source>
</evidence>
<proteinExistence type="inferred from homology"/>
<evidence type="ECO:0000256" key="2">
    <source>
        <dbReference type="ARBA" id="ARBA00006472"/>
    </source>
</evidence>
<organism evidence="5 6">
    <name type="scientific">Vogesella aquatica</name>
    <dbReference type="NCBI Taxonomy" id="2984206"/>
    <lineage>
        <taxon>Bacteria</taxon>
        <taxon>Pseudomonadati</taxon>
        <taxon>Pseudomonadota</taxon>
        <taxon>Betaproteobacteria</taxon>
        <taxon>Neisseriales</taxon>
        <taxon>Chromobacteriaceae</taxon>
        <taxon>Vogesella</taxon>
    </lineage>
</organism>
<evidence type="ECO:0000256" key="1">
    <source>
        <dbReference type="ARBA" id="ARBA00001554"/>
    </source>
</evidence>
<dbReference type="InterPro" id="IPR001533">
    <property type="entry name" value="Pterin_deHydtase"/>
</dbReference>